<dbReference type="EMBL" id="VSWD01000010">
    <property type="protein sequence ID" value="KAK3090008.1"/>
    <property type="molecule type" value="Genomic_DNA"/>
</dbReference>
<name>A0AA88XQX7_PINIB</name>
<comment type="function">
    <text evidence="1">Plays a role in mitochondrial morphogenesis.</text>
</comment>
<dbReference type="AlphaFoldDB" id="A0AA88XQX7"/>
<dbReference type="Pfam" id="PF14972">
    <property type="entry name" value="Mito_morph_reg"/>
    <property type="match status" value="1"/>
</dbReference>
<evidence type="ECO:0000256" key="9">
    <source>
        <dbReference type="SAM" id="Phobius"/>
    </source>
</evidence>
<evidence type="ECO:0000256" key="4">
    <source>
        <dbReference type="ARBA" id="ARBA00022692"/>
    </source>
</evidence>
<keyword evidence="11" id="KW-1185">Reference proteome</keyword>
<evidence type="ECO:0000256" key="8">
    <source>
        <dbReference type="ARBA" id="ARBA00023136"/>
    </source>
</evidence>
<evidence type="ECO:0000256" key="1">
    <source>
        <dbReference type="ARBA" id="ARBA00002812"/>
    </source>
</evidence>
<evidence type="ECO:0000313" key="10">
    <source>
        <dbReference type="EMBL" id="KAK3090008.1"/>
    </source>
</evidence>
<keyword evidence="4 9" id="KW-0812">Transmembrane</keyword>
<dbReference type="PANTHER" id="PTHR15099">
    <property type="entry name" value="PROTEIN PM1"/>
    <property type="match status" value="1"/>
</dbReference>
<evidence type="ECO:0000256" key="6">
    <source>
        <dbReference type="ARBA" id="ARBA00022989"/>
    </source>
</evidence>
<comment type="subcellular location">
    <subcellularLocation>
        <location evidence="2">Mitochondrion inner membrane</location>
        <topology evidence="2">Multi-pass membrane protein</topology>
    </subcellularLocation>
</comment>
<evidence type="ECO:0000256" key="7">
    <source>
        <dbReference type="ARBA" id="ARBA00023128"/>
    </source>
</evidence>
<comment type="caution">
    <text evidence="10">The sequence shown here is derived from an EMBL/GenBank/DDBJ whole genome shotgun (WGS) entry which is preliminary data.</text>
</comment>
<evidence type="ECO:0000313" key="11">
    <source>
        <dbReference type="Proteomes" id="UP001186944"/>
    </source>
</evidence>
<keyword evidence="7" id="KW-0496">Mitochondrion</keyword>
<feature type="non-terminal residue" evidence="10">
    <location>
        <position position="1"/>
    </location>
</feature>
<keyword evidence="6 9" id="KW-1133">Transmembrane helix</keyword>
<dbReference type="GO" id="GO:0007007">
    <property type="term" value="P:inner mitochondrial membrane organization"/>
    <property type="evidence" value="ECO:0007669"/>
    <property type="project" value="TreeGrafter"/>
</dbReference>
<feature type="transmembrane region" description="Helical" evidence="9">
    <location>
        <begin position="125"/>
        <end position="143"/>
    </location>
</feature>
<evidence type="ECO:0000256" key="5">
    <source>
        <dbReference type="ARBA" id="ARBA00022792"/>
    </source>
</evidence>
<keyword evidence="8 9" id="KW-0472">Membrane</keyword>
<evidence type="ECO:0000256" key="3">
    <source>
        <dbReference type="ARBA" id="ARBA00006060"/>
    </source>
</evidence>
<comment type="similarity">
    <text evidence="3">Belongs to the TMEM11 family.</text>
</comment>
<organism evidence="10 11">
    <name type="scientific">Pinctada imbricata</name>
    <name type="common">Atlantic pearl-oyster</name>
    <name type="synonym">Pinctada martensii</name>
    <dbReference type="NCBI Taxonomy" id="66713"/>
    <lineage>
        <taxon>Eukaryota</taxon>
        <taxon>Metazoa</taxon>
        <taxon>Spiralia</taxon>
        <taxon>Lophotrochozoa</taxon>
        <taxon>Mollusca</taxon>
        <taxon>Bivalvia</taxon>
        <taxon>Autobranchia</taxon>
        <taxon>Pteriomorphia</taxon>
        <taxon>Pterioida</taxon>
        <taxon>Pterioidea</taxon>
        <taxon>Pteriidae</taxon>
        <taxon>Pinctada</taxon>
    </lineage>
</organism>
<proteinExistence type="inferred from homology"/>
<feature type="transmembrane region" description="Helical" evidence="9">
    <location>
        <begin position="63"/>
        <end position="80"/>
    </location>
</feature>
<dbReference type="InterPro" id="IPR026120">
    <property type="entry name" value="TMEM11"/>
</dbReference>
<dbReference type="Proteomes" id="UP001186944">
    <property type="component" value="Unassembled WGS sequence"/>
</dbReference>
<dbReference type="GO" id="GO:0005743">
    <property type="term" value="C:mitochondrial inner membrane"/>
    <property type="evidence" value="ECO:0007669"/>
    <property type="project" value="UniProtKB-SubCell"/>
</dbReference>
<keyword evidence="5" id="KW-0999">Mitochondrion inner membrane</keyword>
<protein>
    <recommendedName>
        <fullName evidence="12">Transmembrane protein 11</fullName>
    </recommendedName>
</protein>
<gene>
    <name evidence="10" type="ORF">FSP39_008466</name>
</gene>
<reference evidence="10" key="1">
    <citation type="submission" date="2019-08" db="EMBL/GenBank/DDBJ databases">
        <title>The improved chromosome-level genome for the pearl oyster Pinctada fucata martensii using PacBio sequencing and Hi-C.</title>
        <authorList>
            <person name="Zheng Z."/>
        </authorList>
    </citation>
    <scope>NUCLEOTIDE SEQUENCE</scope>
    <source>
        <strain evidence="10">ZZ-2019</strain>
        <tissue evidence="10">Adductor muscle</tissue>
    </source>
</reference>
<dbReference type="PANTHER" id="PTHR15099:SF2">
    <property type="entry name" value="TRANSMEMBRANE PROTEIN 11, MITOCHONDRIAL"/>
    <property type="match status" value="1"/>
</dbReference>
<evidence type="ECO:0008006" key="12">
    <source>
        <dbReference type="Google" id="ProtNLM"/>
    </source>
</evidence>
<evidence type="ECO:0000256" key="2">
    <source>
        <dbReference type="ARBA" id="ARBA00004448"/>
    </source>
</evidence>
<sequence>EGFEAELEDALVSKIKYIIIEPAKLGGETSRWIRVGNFLHKSAVVSGVCSITCLSYAPEREYIFYPLGFYSVFASGLYAISWQFDPCCKYQVETNVRKLKDLPLNSLSASSPVVLVRKDDYRRKVLQNIISLVAASLCTWKLYNVYFR</sequence>
<accession>A0AA88XQX7</accession>